<proteinExistence type="predicted"/>
<dbReference type="RefSeq" id="WP_306988555.1">
    <property type="nucleotide sequence ID" value="NZ_JAUSUT010000001.1"/>
</dbReference>
<evidence type="ECO:0000313" key="5">
    <source>
        <dbReference type="EMBL" id="MDQ0376623.1"/>
    </source>
</evidence>
<keyword evidence="6" id="KW-1185">Reference proteome</keyword>
<evidence type="ECO:0000256" key="1">
    <source>
        <dbReference type="ARBA" id="ARBA00001946"/>
    </source>
</evidence>
<protein>
    <recommendedName>
        <fullName evidence="4">VRR-NUC domain-containing protein</fullName>
    </recommendedName>
</protein>
<comment type="cofactor">
    <cofactor evidence="1">
        <name>Mg(2+)</name>
        <dbReference type="ChEBI" id="CHEBI:18420"/>
    </cofactor>
</comment>
<keyword evidence="3" id="KW-0378">Hydrolase</keyword>
<dbReference type="Proteomes" id="UP001229651">
    <property type="component" value="Unassembled WGS sequence"/>
</dbReference>
<sequence length="159" mass="17670">MSSRAAVIRNGRRATPHVPRATAAALRPAKVVTTWRKVAPAVLARVPELPKDMLEDDFQYVVMKVAAFCGWMACHFRPAYRKSGGVSTPVQGDKGFPDLQLARNGAVLLVELKTNTKSLSPEQRRWREHLEPSGLYRLWRPRDWAAIRAELSAPGTAVA</sequence>
<dbReference type="Pfam" id="PF08774">
    <property type="entry name" value="VRR_NUC"/>
    <property type="match status" value="1"/>
</dbReference>
<keyword evidence="2" id="KW-0540">Nuclease</keyword>
<dbReference type="EMBL" id="JAUSUT010000001">
    <property type="protein sequence ID" value="MDQ0376623.1"/>
    <property type="molecule type" value="Genomic_DNA"/>
</dbReference>
<organism evidence="5 6">
    <name type="scientific">Amycolatopsis thermophila</name>
    <dbReference type="NCBI Taxonomy" id="206084"/>
    <lineage>
        <taxon>Bacteria</taxon>
        <taxon>Bacillati</taxon>
        <taxon>Actinomycetota</taxon>
        <taxon>Actinomycetes</taxon>
        <taxon>Pseudonocardiales</taxon>
        <taxon>Pseudonocardiaceae</taxon>
        <taxon>Amycolatopsis</taxon>
    </lineage>
</organism>
<gene>
    <name evidence="5" type="ORF">FB470_000617</name>
</gene>
<evidence type="ECO:0000313" key="6">
    <source>
        <dbReference type="Proteomes" id="UP001229651"/>
    </source>
</evidence>
<dbReference type="InterPro" id="IPR011856">
    <property type="entry name" value="tRNA_endonuc-like_dom_sf"/>
</dbReference>
<reference evidence="5 6" key="1">
    <citation type="submission" date="2023-07" db="EMBL/GenBank/DDBJ databases">
        <title>Sequencing the genomes of 1000 actinobacteria strains.</title>
        <authorList>
            <person name="Klenk H.-P."/>
        </authorList>
    </citation>
    <scope>NUCLEOTIDE SEQUENCE [LARGE SCALE GENOMIC DNA]</scope>
    <source>
        <strain evidence="5 6">DSM 45805</strain>
    </source>
</reference>
<dbReference type="InterPro" id="IPR014883">
    <property type="entry name" value="VRR_NUC"/>
</dbReference>
<feature type="domain" description="VRR-NUC" evidence="4">
    <location>
        <begin position="92"/>
        <end position="134"/>
    </location>
</feature>
<evidence type="ECO:0000256" key="3">
    <source>
        <dbReference type="ARBA" id="ARBA00022801"/>
    </source>
</evidence>
<comment type="caution">
    <text evidence="5">The sequence shown here is derived from an EMBL/GenBank/DDBJ whole genome shotgun (WGS) entry which is preliminary data.</text>
</comment>
<name>A0ABU0EMW5_9PSEU</name>
<evidence type="ECO:0000256" key="2">
    <source>
        <dbReference type="ARBA" id="ARBA00022722"/>
    </source>
</evidence>
<dbReference type="Gene3D" id="3.40.1350.10">
    <property type="match status" value="1"/>
</dbReference>
<accession>A0ABU0EMW5</accession>
<evidence type="ECO:0000259" key="4">
    <source>
        <dbReference type="Pfam" id="PF08774"/>
    </source>
</evidence>